<proteinExistence type="inferred from homology"/>
<evidence type="ECO:0000256" key="3">
    <source>
        <dbReference type="ARBA" id="ARBA00023128"/>
    </source>
</evidence>
<organism evidence="7 8">
    <name type="scientific">Solanum verrucosum</name>
    <dbReference type="NCBI Taxonomy" id="315347"/>
    <lineage>
        <taxon>Eukaryota</taxon>
        <taxon>Viridiplantae</taxon>
        <taxon>Streptophyta</taxon>
        <taxon>Embryophyta</taxon>
        <taxon>Tracheophyta</taxon>
        <taxon>Spermatophyta</taxon>
        <taxon>Magnoliopsida</taxon>
        <taxon>eudicotyledons</taxon>
        <taxon>Gunneridae</taxon>
        <taxon>Pentapetalae</taxon>
        <taxon>asterids</taxon>
        <taxon>lamiids</taxon>
        <taxon>Solanales</taxon>
        <taxon>Solanaceae</taxon>
        <taxon>Solanoideae</taxon>
        <taxon>Solaneae</taxon>
        <taxon>Solanum</taxon>
    </lineage>
</organism>
<dbReference type="PANTHER" id="PTHR22977">
    <property type="entry name" value="COX ASSEMBLY MITOCHONDRIAL PROTEIN"/>
    <property type="match status" value="1"/>
</dbReference>
<comment type="similarity">
    <text evidence="2 5">Belongs to the CMC family.</text>
</comment>
<feature type="non-terminal residue" evidence="7">
    <location>
        <position position="51"/>
    </location>
</feature>
<dbReference type="PANTHER" id="PTHR22977:SF1">
    <property type="entry name" value="COX ASSEMBLY MITOCHONDRIAL PROTEIN 2 HOMOLOG"/>
    <property type="match status" value="1"/>
</dbReference>
<dbReference type="EMBL" id="CP133612">
    <property type="protein sequence ID" value="WMV12330.1"/>
    <property type="molecule type" value="Genomic_DNA"/>
</dbReference>
<evidence type="ECO:0000313" key="7">
    <source>
        <dbReference type="EMBL" id="WMV12330.1"/>
    </source>
</evidence>
<reference evidence="7" key="1">
    <citation type="submission" date="2023-08" db="EMBL/GenBank/DDBJ databases">
        <title>A de novo genome assembly of Solanum verrucosum Schlechtendal, a Mexican diploid species geographically isolated from the other diploid A-genome species in potato relatives.</title>
        <authorList>
            <person name="Hosaka K."/>
        </authorList>
    </citation>
    <scope>NUCLEOTIDE SEQUENCE</scope>
    <source>
        <tissue evidence="7">Young leaves</tissue>
    </source>
</reference>
<gene>
    <name evidence="6" type="ORF">MTR67_005712</name>
    <name evidence="7" type="ORF">MTR67_005715</name>
</gene>
<protein>
    <recommendedName>
        <fullName evidence="5">COX assembly mitochondrial protein</fullName>
    </recommendedName>
</protein>
<evidence type="ECO:0000256" key="4">
    <source>
        <dbReference type="ARBA" id="ARBA00023157"/>
    </source>
</evidence>
<dbReference type="GO" id="GO:0005739">
    <property type="term" value="C:mitochondrion"/>
    <property type="evidence" value="ECO:0007669"/>
    <property type="project" value="UniProtKB-SubCell"/>
</dbReference>
<dbReference type="Pfam" id="PF08583">
    <property type="entry name" value="Cmc1"/>
    <property type="match status" value="1"/>
</dbReference>
<keyword evidence="8" id="KW-1185">Reference proteome</keyword>
<comment type="subcellular location">
    <subcellularLocation>
        <location evidence="1 5">Mitochondrion</location>
    </subcellularLocation>
</comment>
<evidence type="ECO:0000256" key="5">
    <source>
        <dbReference type="RuleBase" id="RU364104"/>
    </source>
</evidence>
<dbReference type="EMBL" id="CP133612">
    <property type="protein sequence ID" value="WMV12327.1"/>
    <property type="molecule type" value="Genomic_DNA"/>
</dbReference>
<sequence length="51" mass="5908">MHSSLTLHRHPLCADIIKEFQKCHTDHPLGKFLGKCTVLKAKLDWCFCQEV</sequence>
<keyword evidence="3 5" id="KW-0496">Mitochondrion</keyword>
<dbReference type="Proteomes" id="UP001234989">
    <property type="component" value="Chromosome 1"/>
</dbReference>
<dbReference type="InterPro" id="IPR013892">
    <property type="entry name" value="Cyt_c_biogenesis_Cmc1-like"/>
</dbReference>
<evidence type="ECO:0000256" key="1">
    <source>
        <dbReference type="ARBA" id="ARBA00004173"/>
    </source>
</evidence>
<accession>A0AAF0Q046</accession>
<dbReference type="AlphaFoldDB" id="A0AAF0Q046"/>
<keyword evidence="4" id="KW-1015">Disulfide bond</keyword>
<evidence type="ECO:0000256" key="2">
    <source>
        <dbReference type="ARBA" id="ARBA00007347"/>
    </source>
</evidence>
<name>A0AAF0Q046_SOLVR</name>
<evidence type="ECO:0000313" key="6">
    <source>
        <dbReference type="EMBL" id="WMV12327.1"/>
    </source>
</evidence>
<evidence type="ECO:0000313" key="8">
    <source>
        <dbReference type="Proteomes" id="UP001234989"/>
    </source>
</evidence>